<feature type="compositionally biased region" description="Polar residues" evidence="1">
    <location>
        <begin position="863"/>
        <end position="878"/>
    </location>
</feature>
<reference evidence="3" key="1">
    <citation type="submission" date="2023-03" db="EMBL/GenBank/DDBJ databases">
        <authorList>
            <person name="Steffen K."/>
            <person name="Cardenas P."/>
        </authorList>
    </citation>
    <scope>NUCLEOTIDE SEQUENCE</scope>
</reference>
<feature type="region of interest" description="Disordered" evidence="1">
    <location>
        <begin position="417"/>
        <end position="534"/>
    </location>
</feature>
<feature type="region of interest" description="Disordered" evidence="1">
    <location>
        <begin position="548"/>
        <end position="577"/>
    </location>
</feature>
<dbReference type="SMART" id="SM00233">
    <property type="entry name" value="PH"/>
    <property type="match status" value="1"/>
</dbReference>
<evidence type="ECO:0000256" key="1">
    <source>
        <dbReference type="SAM" id="MobiDB-lite"/>
    </source>
</evidence>
<dbReference type="AlphaFoldDB" id="A0AA35WQ37"/>
<feature type="compositionally biased region" description="Polar residues" evidence="1">
    <location>
        <begin position="756"/>
        <end position="777"/>
    </location>
</feature>
<protein>
    <recommendedName>
        <fullName evidence="2">PH domain-containing protein</fullName>
    </recommendedName>
</protein>
<proteinExistence type="predicted"/>
<accession>A0AA35WQ37</accession>
<keyword evidence="4" id="KW-1185">Reference proteome</keyword>
<dbReference type="Proteomes" id="UP001174909">
    <property type="component" value="Unassembled WGS sequence"/>
</dbReference>
<organism evidence="3 4">
    <name type="scientific">Geodia barretti</name>
    <name type="common">Barrett's horny sponge</name>
    <dbReference type="NCBI Taxonomy" id="519541"/>
    <lineage>
        <taxon>Eukaryota</taxon>
        <taxon>Metazoa</taxon>
        <taxon>Porifera</taxon>
        <taxon>Demospongiae</taxon>
        <taxon>Heteroscleromorpha</taxon>
        <taxon>Tetractinellida</taxon>
        <taxon>Astrophorina</taxon>
        <taxon>Geodiidae</taxon>
        <taxon>Geodia</taxon>
    </lineage>
</organism>
<evidence type="ECO:0000313" key="4">
    <source>
        <dbReference type="Proteomes" id="UP001174909"/>
    </source>
</evidence>
<feature type="domain" description="PH" evidence="2">
    <location>
        <begin position="54"/>
        <end position="154"/>
    </location>
</feature>
<gene>
    <name evidence="3" type="ORF">GBAR_LOCUS16832</name>
</gene>
<feature type="region of interest" description="Disordered" evidence="1">
    <location>
        <begin position="599"/>
        <end position="669"/>
    </location>
</feature>
<dbReference type="CDD" id="cd00821">
    <property type="entry name" value="PH"/>
    <property type="match status" value="1"/>
</dbReference>
<evidence type="ECO:0000259" key="2">
    <source>
        <dbReference type="PROSITE" id="PS50003"/>
    </source>
</evidence>
<feature type="compositionally biased region" description="Basic residues" evidence="1">
    <location>
        <begin position="420"/>
        <end position="430"/>
    </location>
</feature>
<feature type="compositionally biased region" description="Polar residues" evidence="1">
    <location>
        <begin position="641"/>
        <end position="651"/>
    </location>
</feature>
<name>A0AA35WQ37_GEOBA</name>
<feature type="region of interest" description="Disordered" evidence="1">
    <location>
        <begin position="848"/>
        <end position="888"/>
    </location>
</feature>
<dbReference type="InterPro" id="IPR001849">
    <property type="entry name" value="PH_domain"/>
</dbReference>
<comment type="caution">
    <text evidence="3">The sequence shown here is derived from an EMBL/GenBank/DDBJ whole genome shotgun (WGS) entry which is preliminary data.</text>
</comment>
<dbReference type="EMBL" id="CASHTH010002427">
    <property type="protein sequence ID" value="CAI8029663.1"/>
    <property type="molecule type" value="Genomic_DNA"/>
</dbReference>
<evidence type="ECO:0000313" key="3">
    <source>
        <dbReference type="EMBL" id="CAI8029663.1"/>
    </source>
</evidence>
<sequence length="888" mass="97869">MASIASAKKGGAVHVISGPLDGNSSALDHPPSPPVEGRVIGQRMNLSVGQSSRTSVHEGILLKRCRLSWRERIVEVIRDSAEFSGSKVSYQLLIFDPRKRTLKDRIPMEDIVTIRASCDCFFQIFLSSGKILQFRAENMESQAYWMALIKVGLGRGSIFHVRVHTPQKGLEHALLYSIAVNLPAHRVGQLDRVLVLASPINDINIHAWDLNRVKHFMQLDIGIQMELCGYCVTSNLQGTSITFVLDKIFHGECIDFLCQEARISNQPANESGLFVYPVNHACTRPPSYTDSQQRLAPTGVGDVNQTLSDLHSANVYTTRGDVNTHTNVANGGDGSSHYPIQPAVPTNNMDDQSVPPRNITRKRFESAVPAVAHPYMNFQPQLFQQTCSSSFESPYQISSRIIITNSGEVQYERNILGNKPQHHGGFHFKRSIPLPPRSKANTTPKPSLATPKASPDTPKAYPDTPTDYPNTQTAYPGTPKAYPDTPKAYPDAPKVIFPLPRSPNRTVSLPTSHPRREEQRANRKLQKRISELSDSDESYVFIPSVVRDPTRVPLPQPPQLGSDLEGSNVPDSSPEGSNVSSPFYVNYFYAHNASNGHGTPMGGSEFPDPSLENNTADDLSQYPYHDEPTSHGLPSDFCDPSIQTSSNSSKPQPLVEDVTVSPPRTTETIEETDSFSGAYDDIVLLTQQFSIRPGKGAVPHVIATQEIRSSDSPVPVPPARDYVPHRPVSPNKPQVKPRRNKTFSESDSKTDFVTAGPTTTQKSLTIPKPRSSNSDLSRSPCHHIMLDTTSQDDPFSSTTSPVMDIPHNFNPLTTPPPRHQSSVLNYPPLTPPIPRPRPLFSRFRVGGVQQKAEDDSMVGRNRAGSSHNHQSRLSSTKFHTPFGSVSDL</sequence>
<feature type="region of interest" description="Disordered" evidence="1">
    <location>
        <begin position="706"/>
        <end position="779"/>
    </location>
</feature>
<dbReference type="SUPFAM" id="SSF50729">
    <property type="entry name" value="PH domain-like"/>
    <property type="match status" value="1"/>
</dbReference>
<dbReference type="PROSITE" id="PS50003">
    <property type="entry name" value="PH_DOMAIN"/>
    <property type="match status" value="1"/>
</dbReference>